<dbReference type="RefSeq" id="WP_111326017.1">
    <property type="nucleotide sequence ID" value="NZ_BIFX01000001.1"/>
</dbReference>
<evidence type="ECO:0000313" key="5">
    <source>
        <dbReference type="Proteomes" id="UP000248806"/>
    </source>
</evidence>
<dbReference type="InterPro" id="IPR050832">
    <property type="entry name" value="Bact_Acetyltransf"/>
</dbReference>
<dbReference type="PANTHER" id="PTHR43877:SF2">
    <property type="entry name" value="AMINOALKYLPHOSPHONATE N-ACETYLTRANSFERASE-RELATED"/>
    <property type="match status" value="1"/>
</dbReference>
<protein>
    <submittedName>
        <fullName evidence="4">Putative N-acetyltransferase YhbS</fullName>
    </submittedName>
</protein>
<comment type="caution">
    <text evidence="4">The sequence shown here is derived from an EMBL/GenBank/DDBJ whole genome shotgun (WGS) entry which is preliminary data.</text>
</comment>
<accession>A0A326TZ07</accession>
<dbReference type="PROSITE" id="PS51186">
    <property type="entry name" value="GNAT"/>
    <property type="match status" value="2"/>
</dbReference>
<evidence type="ECO:0000259" key="3">
    <source>
        <dbReference type="PROSITE" id="PS51186"/>
    </source>
</evidence>
<keyword evidence="1 4" id="KW-0808">Transferase</keyword>
<dbReference type="InterPro" id="IPR000182">
    <property type="entry name" value="GNAT_dom"/>
</dbReference>
<dbReference type="EMBL" id="QKUF01000038">
    <property type="protein sequence ID" value="PZW21019.1"/>
    <property type="molecule type" value="Genomic_DNA"/>
</dbReference>
<name>A0A326TZ07_THEHA</name>
<sequence length="330" mass="38025">MENLPEHWTIRPVTLADAAAVTKLIQRSELARLGETDTIQDEIEAWWRRHEASLEQNSWLVKTENDTLAGVALLYDRKYGVLEFEVFVAPELVETGLETYLLHLCEKRAGELVPLAPEGAKVALQTWFDREDSARWELLEHHGYAPGRYFWQMGIQLKEQPSAPQWADGITVQTLTPGMERAIFEAKEEAFKDHWGHTPTTFEEWAQHTFQRKNMDPSLWFLAMDGDEIAGLALCSDETPYDQGGWVNVLGVRRPWRRKSIGLALLHQAFGEFYRRGISDVYLNVDARSLTGATRLYERAGMRKVKEYVMMEMLLRDGIDLTVQRLEDEN</sequence>
<dbReference type="GO" id="GO:0016747">
    <property type="term" value="F:acyltransferase activity, transferring groups other than amino-acyl groups"/>
    <property type="evidence" value="ECO:0007669"/>
    <property type="project" value="InterPro"/>
</dbReference>
<keyword evidence="2" id="KW-0012">Acyltransferase</keyword>
<dbReference type="OrthoDB" id="147954at2"/>
<feature type="domain" description="N-acetyltransferase" evidence="3">
    <location>
        <begin position="8"/>
        <end position="164"/>
    </location>
</feature>
<dbReference type="Gene3D" id="3.40.630.30">
    <property type="match status" value="1"/>
</dbReference>
<gene>
    <name evidence="4" type="ORF">EI42_05781</name>
</gene>
<evidence type="ECO:0000256" key="2">
    <source>
        <dbReference type="ARBA" id="ARBA00023315"/>
    </source>
</evidence>
<evidence type="ECO:0000313" key="4">
    <source>
        <dbReference type="EMBL" id="PZW21019.1"/>
    </source>
</evidence>
<dbReference type="PANTHER" id="PTHR43877">
    <property type="entry name" value="AMINOALKYLPHOSPHONATE N-ACETYLTRANSFERASE-RELATED-RELATED"/>
    <property type="match status" value="1"/>
</dbReference>
<dbReference type="InterPro" id="IPR016181">
    <property type="entry name" value="Acyl_CoA_acyltransferase"/>
</dbReference>
<keyword evidence="5" id="KW-1185">Reference proteome</keyword>
<dbReference type="SUPFAM" id="SSF55729">
    <property type="entry name" value="Acyl-CoA N-acyltransferases (Nat)"/>
    <property type="match status" value="2"/>
</dbReference>
<organism evidence="4 5">
    <name type="scientific">Thermosporothrix hazakensis</name>
    <dbReference type="NCBI Taxonomy" id="644383"/>
    <lineage>
        <taxon>Bacteria</taxon>
        <taxon>Bacillati</taxon>
        <taxon>Chloroflexota</taxon>
        <taxon>Ktedonobacteria</taxon>
        <taxon>Ktedonobacterales</taxon>
        <taxon>Thermosporotrichaceae</taxon>
        <taxon>Thermosporothrix</taxon>
    </lineage>
</organism>
<proteinExistence type="predicted"/>
<evidence type="ECO:0000256" key="1">
    <source>
        <dbReference type="ARBA" id="ARBA00022679"/>
    </source>
</evidence>
<dbReference type="Proteomes" id="UP000248806">
    <property type="component" value="Unassembled WGS sequence"/>
</dbReference>
<feature type="domain" description="N-acetyltransferase" evidence="3">
    <location>
        <begin position="170"/>
        <end position="316"/>
    </location>
</feature>
<dbReference type="AlphaFoldDB" id="A0A326TZ07"/>
<dbReference type="CDD" id="cd04301">
    <property type="entry name" value="NAT_SF"/>
    <property type="match status" value="1"/>
</dbReference>
<reference evidence="4 5" key="1">
    <citation type="submission" date="2018-06" db="EMBL/GenBank/DDBJ databases">
        <title>Genomic Encyclopedia of Archaeal and Bacterial Type Strains, Phase II (KMG-II): from individual species to whole genera.</title>
        <authorList>
            <person name="Goeker M."/>
        </authorList>
    </citation>
    <scope>NUCLEOTIDE SEQUENCE [LARGE SCALE GENOMIC DNA]</scope>
    <source>
        <strain evidence="4 5">ATCC BAA-1881</strain>
    </source>
</reference>
<dbReference type="Pfam" id="PF00583">
    <property type="entry name" value="Acetyltransf_1"/>
    <property type="match status" value="1"/>
</dbReference>